<feature type="compositionally biased region" description="Low complexity" evidence="3">
    <location>
        <begin position="577"/>
        <end position="596"/>
    </location>
</feature>
<evidence type="ECO:0000256" key="3">
    <source>
        <dbReference type="SAM" id="MobiDB-lite"/>
    </source>
</evidence>
<dbReference type="SMART" id="SM00360">
    <property type="entry name" value="RRM"/>
    <property type="match status" value="1"/>
</dbReference>
<keyword evidence="6" id="KW-1185">Reference proteome</keyword>
<feature type="compositionally biased region" description="Gly residues" evidence="3">
    <location>
        <begin position="301"/>
        <end position="311"/>
    </location>
</feature>
<evidence type="ECO:0000259" key="4">
    <source>
        <dbReference type="PROSITE" id="PS50102"/>
    </source>
</evidence>
<dbReference type="InterPro" id="IPR000504">
    <property type="entry name" value="RRM_dom"/>
</dbReference>
<dbReference type="EMBL" id="KZ819321">
    <property type="protein sequence ID" value="PWN24265.1"/>
    <property type="molecule type" value="Genomic_DNA"/>
</dbReference>
<dbReference type="Pfam" id="PF00076">
    <property type="entry name" value="RRM_1"/>
    <property type="match status" value="1"/>
</dbReference>
<feature type="compositionally biased region" description="Basic and acidic residues" evidence="3">
    <location>
        <begin position="409"/>
        <end position="418"/>
    </location>
</feature>
<evidence type="ECO:0000313" key="5">
    <source>
        <dbReference type="EMBL" id="PWN24265.1"/>
    </source>
</evidence>
<reference evidence="5 6" key="1">
    <citation type="journal article" date="2018" name="Mol. Biol. Evol.">
        <title>Broad Genomic Sampling Reveals a Smut Pathogenic Ancestry of the Fungal Clade Ustilaginomycotina.</title>
        <authorList>
            <person name="Kijpornyongpan T."/>
            <person name="Mondo S.J."/>
            <person name="Barry K."/>
            <person name="Sandor L."/>
            <person name="Lee J."/>
            <person name="Lipzen A."/>
            <person name="Pangilinan J."/>
            <person name="LaButti K."/>
            <person name="Hainaut M."/>
            <person name="Henrissat B."/>
            <person name="Grigoriev I.V."/>
            <person name="Spatafora J.W."/>
            <person name="Aime M.C."/>
        </authorList>
    </citation>
    <scope>NUCLEOTIDE SEQUENCE [LARGE SCALE GENOMIC DNA]</scope>
    <source>
        <strain evidence="5 6">MCA 4718</strain>
    </source>
</reference>
<dbReference type="STRING" id="1684307.A0A316UM42"/>
<dbReference type="GO" id="GO:0003723">
    <property type="term" value="F:RNA binding"/>
    <property type="evidence" value="ECO:0007669"/>
    <property type="project" value="UniProtKB-UniRule"/>
</dbReference>
<dbReference type="PROSITE" id="PS50102">
    <property type="entry name" value="RRM"/>
    <property type="match status" value="1"/>
</dbReference>
<protein>
    <recommendedName>
        <fullName evidence="4">RRM domain-containing protein</fullName>
    </recommendedName>
</protein>
<dbReference type="InterPro" id="IPR035979">
    <property type="entry name" value="RBD_domain_sf"/>
</dbReference>
<dbReference type="PANTHER" id="PTHR23236">
    <property type="entry name" value="EUKARYOTIC TRANSLATION INITIATION FACTOR 4B/4H"/>
    <property type="match status" value="1"/>
</dbReference>
<dbReference type="AlphaFoldDB" id="A0A316UM42"/>
<keyword evidence="1 2" id="KW-0694">RNA-binding</keyword>
<proteinExistence type="predicted"/>
<feature type="compositionally biased region" description="Basic and acidic residues" evidence="3">
    <location>
        <begin position="267"/>
        <end position="281"/>
    </location>
</feature>
<dbReference type="OrthoDB" id="48651at2759"/>
<name>A0A316UM42_9BASI</name>
<evidence type="ECO:0000313" key="6">
    <source>
        <dbReference type="Proteomes" id="UP000245942"/>
    </source>
</evidence>
<organism evidence="5 6">
    <name type="scientific">Pseudomicrostroma glucosiphilum</name>
    <dbReference type="NCBI Taxonomy" id="1684307"/>
    <lineage>
        <taxon>Eukaryota</taxon>
        <taxon>Fungi</taxon>
        <taxon>Dikarya</taxon>
        <taxon>Basidiomycota</taxon>
        <taxon>Ustilaginomycotina</taxon>
        <taxon>Exobasidiomycetes</taxon>
        <taxon>Microstromatales</taxon>
        <taxon>Microstromatales incertae sedis</taxon>
        <taxon>Pseudomicrostroma</taxon>
    </lineage>
</organism>
<evidence type="ECO:0000256" key="2">
    <source>
        <dbReference type="PROSITE-ProRule" id="PRU00176"/>
    </source>
</evidence>
<dbReference type="SUPFAM" id="SSF54928">
    <property type="entry name" value="RNA-binding domain, RBD"/>
    <property type="match status" value="1"/>
</dbReference>
<evidence type="ECO:0000256" key="1">
    <source>
        <dbReference type="ARBA" id="ARBA00022884"/>
    </source>
</evidence>
<feature type="compositionally biased region" description="Polar residues" evidence="3">
    <location>
        <begin position="430"/>
        <end position="439"/>
    </location>
</feature>
<feature type="compositionally biased region" description="Low complexity" evidence="3">
    <location>
        <begin position="289"/>
        <end position="300"/>
    </location>
</feature>
<dbReference type="Proteomes" id="UP000245942">
    <property type="component" value="Unassembled WGS sequence"/>
</dbReference>
<feature type="compositionally biased region" description="Basic and acidic residues" evidence="3">
    <location>
        <begin position="448"/>
        <end position="488"/>
    </location>
</feature>
<sequence>MAPKKGNKMSLNDFLADEATGKSWADDVDDLPLAPAPRGDRYPGARQGGDYLSTVPDRADRDRMGPPRFDDRPPRQDVPFPDKPPYTAYLGGLSFDATEGDVADFFAPHNAVSIRIVTDRDGKPKGFGYIEFDQADALRDALSRSGSQLAGRSIRVGVAEAPKAGERGFGSSIAEEASQWRRAGPLPPVEGASSRPGVARERSGFGGPGGRPSDGPSGFDNMEVGSGGRSGFGSKFQASPAPPARDGPMRSGPPRMGGPPGPAEPLEPTKGEVASDWRTGKPTESSFVPAAGPRRAMFGGAAPGGPDGEGPSGRSPSFRQRDATEVDERFASQERMGFGSKFTPTPPESPAVGNRAPRAPFERKPSAAAAAAPPPGPSEGAANWRSARPTPPAGPSTDSPAVTPPTAPAERKKLDLKPRSAAPAEGAETSGASSTNKSNPFGGAKPVDVMERERQIEERLQAQREQRAAEEKAKQEKIKAEKAEKEAALKGAPTGPRADREKASGAPTGPRAAGSGRTPSRRGEGVRSPTTDAASAAPASDATPGTASPAATPTSPAAAPAIKSPPAAGAWGKGRKASGALLGNSAAAAAPTNGSAEKSKDGDDAVAEVSEGVAKAQVAE</sequence>
<feature type="compositionally biased region" description="Low complexity" evidence="3">
    <location>
        <begin position="528"/>
        <end position="570"/>
    </location>
</feature>
<gene>
    <name evidence="5" type="ORF">BCV69DRAFT_292083</name>
</gene>
<dbReference type="GeneID" id="37015514"/>
<dbReference type="RefSeq" id="XP_025351425.1">
    <property type="nucleotide sequence ID" value="XM_025493780.1"/>
</dbReference>
<feature type="compositionally biased region" description="Pro residues" evidence="3">
    <location>
        <begin position="256"/>
        <end position="265"/>
    </location>
</feature>
<feature type="region of interest" description="Disordered" evidence="3">
    <location>
        <begin position="158"/>
        <end position="620"/>
    </location>
</feature>
<dbReference type="PANTHER" id="PTHR23236:SF11">
    <property type="entry name" value="EUKARYOTIC TRANSLATION INITIATION FACTOR 4H"/>
    <property type="match status" value="1"/>
</dbReference>
<feature type="compositionally biased region" description="Basic and acidic residues" evidence="3">
    <location>
        <begin position="319"/>
        <end position="332"/>
    </location>
</feature>
<dbReference type="InterPro" id="IPR012677">
    <property type="entry name" value="Nucleotide-bd_a/b_plait_sf"/>
</dbReference>
<feature type="compositionally biased region" description="Basic and acidic residues" evidence="3">
    <location>
        <begin position="57"/>
        <end position="75"/>
    </location>
</feature>
<accession>A0A316UM42</accession>
<dbReference type="GO" id="GO:0005730">
    <property type="term" value="C:nucleolus"/>
    <property type="evidence" value="ECO:0007669"/>
    <property type="project" value="TreeGrafter"/>
</dbReference>
<dbReference type="Gene3D" id="3.30.70.330">
    <property type="match status" value="1"/>
</dbReference>
<feature type="domain" description="RRM" evidence="4">
    <location>
        <begin position="86"/>
        <end position="161"/>
    </location>
</feature>
<feature type="region of interest" description="Disordered" evidence="3">
    <location>
        <begin position="25"/>
        <end position="84"/>
    </location>
</feature>